<proteinExistence type="predicted"/>
<name>A0A4C1YYB8_EUMVA</name>
<reference evidence="1 2" key="1">
    <citation type="journal article" date="2019" name="Commun. Biol.">
        <title>The bagworm genome reveals a unique fibroin gene that provides high tensile strength.</title>
        <authorList>
            <person name="Kono N."/>
            <person name="Nakamura H."/>
            <person name="Ohtoshi R."/>
            <person name="Tomita M."/>
            <person name="Numata K."/>
            <person name="Arakawa K."/>
        </authorList>
    </citation>
    <scope>NUCLEOTIDE SEQUENCE [LARGE SCALE GENOMIC DNA]</scope>
</reference>
<dbReference type="Proteomes" id="UP000299102">
    <property type="component" value="Unassembled WGS sequence"/>
</dbReference>
<sequence>MPGHLLVGDTTPTVPVVVVPFRESSQTSSSRRFCFTVWEEACIGAISARDTDLRPYRKDGCFLAPLDIKYMLLSFILVDHAVNPDACIVLGTDSSTAPDFDPSHALNSNPGLTYNFDLYHGAVFEKAMANANIKNIYI</sequence>
<dbReference type="AlphaFoldDB" id="A0A4C1YYB8"/>
<gene>
    <name evidence="1" type="ORF">EVAR_37194_1</name>
</gene>
<dbReference type="EMBL" id="BGZK01001495">
    <property type="protein sequence ID" value="GBP81068.1"/>
    <property type="molecule type" value="Genomic_DNA"/>
</dbReference>
<keyword evidence="2" id="KW-1185">Reference proteome</keyword>
<evidence type="ECO:0000313" key="2">
    <source>
        <dbReference type="Proteomes" id="UP000299102"/>
    </source>
</evidence>
<accession>A0A4C1YYB8</accession>
<protein>
    <submittedName>
        <fullName evidence="1">Uncharacterized protein</fullName>
    </submittedName>
</protein>
<comment type="caution">
    <text evidence="1">The sequence shown here is derived from an EMBL/GenBank/DDBJ whole genome shotgun (WGS) entry which is preliminary data.</text>
</comment>
<organism evidence="1 2">
    <name type="scientific">Eumeta variegata</name>
    <name type="common">Bagworm moth</name>
    <name type="synonym">Eumeta japonica</name>
    <dbReference type="NCBI Taxonomy" id="151549"/>
    <lineage>
        <taxon>Eukaryota</taxon>
        <taxon>Metazoa</taxon>
        <taxon>Ecdysozoa</taxon>
        <taxon>Arthropoda</taxon>
        <taxon>Hexapoda</taxon>
        <taxon>Insecta</taxon>
        <taxon>Pterygota</taxon>
        <taxon>Neoptera</taxon>
        <taxon>Endopterygota</taxon>
        <taxon>Lepidoptera</taxon>
        <taxon>Glossata</taxon>
        <taxon>Ditrysia</taxon>
        <taxon>Tineoidea</taxon>
        <taxon>Psychidae</taxon>
        <taxon>Oiketicinae</taxon>
        <taxon>Eumeta</taxon>
    </lineage>
</organism>
<evidence type="ECO:0000313" key="1">
    <source>
        <dbReference type="EMBL" id="GBP81068.1"/>
    </source>
</evidence>